<comment type="caution">
    <text evidence="1">The sequence shown here is derived from an EMBL/GenBank/DDBJ whole genome shotgun (WGS) entry which is preliminary data.</text>
</comment>
<protein>
    <submittedName>
        <fullName evidence="1">Uncharacterized protein</fullName>
    </submittedName>
</protein>
<sequence>MKQRQSLQIVLVLVLLALLVGALSYWDGQHRREGPPGQTSAVCMTVPAVG</sequence>
<dbReference type="RefSeq" id="WP_180956888.1">
    <property type="nucleotide sequence ID" value="NZ_JACOPR010000001.1"/>
</dbReference>
<name>A0ABR7HPT5_9FIRM</name>
<evidence type="ECO:0000313" key="1">
    <source>
        <dbReference type="EMBL" id="MBC5729492.1"/>
    </source>
</evidence>
<evidence type="ECO:0000313" key="2">
    <source>
        <dbReference type="Proteomes" id="UP000660021"/>
    </source>
</evidence>
<proteinExistence type="predicted"/>
<organism evidence="1 2">
    <name type="scientific">Pseudoflavonifractor hominis</name>
    <dbReference type="NCBI Taxonomy" id="2763059"/>
    <lineage>
        <taxon>Bacteria</taxon>
        <taxon>Bacillati</taxon>
        <taxon>Bacillota</taxon>
        <taxon>Clostridia</taxon>
        <taxon>Eubacteriales</taxon>
        <taxon>Oscillospiraceae</taxon>
        <taxon>Pseudoflavonifractor</taxon>
    </lineage>
</organism>
<dbReference type="Proteomes" id="UP000660021">
    <property type="component" value="Unassembled WGS sequence"/>
</dbReference>
<gene>
    <name evidence="1" type="ORF">H8S34_01405</name>
</gene>
<accession>A0ABR7HPT5</accession>
<dbReference type="EMBL" id="JACOPR010000001">
    <property type="protein sequence ID" value="MBC5729492.1"/>
    <property type="molecule type" value="Genomic_DNA"/>
</dbReference>
<keyword evidence="2" id="KW-1185">Reference proteome</keyword>
<reference evidence="1 2" key="1">
    <citation type="submission" date="2020-08" db="EMBL/GenBank/DDBJ databases">
        <title>Genome public.</title>
        <authorList>
            <person name="Liu C."/>
            <person name="Sun Q."/>
        </authorList>
    </citation>
    <scope>NUCLEOTIDE SEQUENCE [LARGE SCALE GENOMIC DNA]</scope>
    <source>
        <strain evidence="1 2">New-38</strain>
    </source>
</reference>